<gene>
    <name evidence="3" type="ORF">EVAR_27670_1</name>
</gene>
<dbReference type="OrthoDB" id="8446474at2759"/>
<evidence type="ECO:0000313" key="4">
    <source>
        <dbReference type="Proteomes" id="UP000299102"/>
    </source>
</evidence>
<reference evidence="3 4" key="1">
    <citation type="journal article" date="2019" name="Commun. Biol.">
        <title>The bagworm genome reveals a unique fibroin gene that provides high tensile strength.</title>
        <authorList>
            <person name="Kono N."/>
            <person name="Nakamura H."/>
            <person name="Ohtoshi R."/>
            <person name="Tomita M."/>
            <person name="Numata K."/>
            <person name="Arakawa K."/>
        </authorList>
    </citation>
    <scope>NUCLEOTIDE SEQUENCE [LARGE SCALE GENOMIC DNA]</scope>
</reference>
<evidence type="ECO:0000313" key="3">
    <source>
        <dbReference type="EMBL" id="GBP32246.1"/>
    </source>
</evidence>
<comment type="caution">
    <text evidence="3">The sequence shown here is derived from an EMBL/GenBank/DDBJ whole genome shotgun (WGS) entry which is preliminary data.</text>
</comment>
<dbReference type="AlphaFoldDB" id="A0A4C1V1P7"/>
<accession>A0A4C1V1P7</accession>
<keyword evidence="4" id="KW-1185">Reference proteome</keyword>
<name>A0A4C1V1P7_EUMVA</name>
<dbReference type="InterPro" id="IPR006579">
    <property type="entry name" value="Pre_C2HC_dom"/>
</dbReference>
<proteinExistence type="predicted"/>
<evidence type="ECO:0000256" key="1">
    <source>
        <dbReference type="SAM" id="MobiDB-lite"/>
    </source>
</evidence>
<feature type="domain" description="Pre-C2HC" evidence="2">
    <location>
        <begin position="161"/>
        <end position="220"/>
    </location>
</feature>
<dbReference type="Proteomes" id="UP000299102">
    <property type="component" value="Unassembled WGS sequence"/>
</dbReference>
<protein>
    <recommendedName>
        <fullName evidence="2">Pre-C2HC domain-containing protein</fullName>
    </recommendedName>
</protein>
<sequence>MDSRRPCSKRDGQTKVVDVRTSGGVLRRPATRVIALQTNEEVFAVRALAGGGMLPVDNCPPVQISISKHGKSCPWYGYGRGYRVVTKETPPGELKILFQIVKKKSKRVTWRLCKSSGRQSYTPSWKSIKGRCKSKWNLIASECKSIPVDIATEDIKNNIDIERQEYPVQAVHRIHRRDGTALGLVLVILKKTDGATDIFKKLASVCGLSEINVEAPYKRGILGQRHCCQLYSHDVTNCHAPPRCVKCLDSYWTRGARESGGKPVSWSISLPNRQSILRRRKQPEEKTSSQPPPQANQWKNLLPWVNTKQTKGTNIKDSQNQTSRQAGTAASALGDDIGTIMSILQAVRSAEVADLAAKFKKAKHGVYRLKIILEIRK</sequence>
<feature type="region of interest" description="Disordered" evidence="1">
    <location>
        <begin position="279"/>
        <end position="299"/>
    </location>
</feature>
<organism evidence="3 4">
    <name type="scientific">Eumeta variegata</name>
    <name type="common">Bagworm moth</name>
    <name type="synonym">Eumeta japonica</name>
    <dbReference type="NCBI Taxonomy" id="151549"/>
    <lineage>
        <taxon>Eukaryota</taxon>
        <taxon>Metazoa</taxon>
        <taxon>Ecdysozoa</taxon>
        <taxon>Arthropoda</taxon>
        <taxon>Hexapoda</taxon>
        <taxon>Insecta</taxon>
        <taxon>Pterygota</taxon>
        <taxon>Neoptera</taxon>
        <taxon>Endopterygota</taxon>
        <taxon>Lepidoptera</taxon>
        <taxon>Glossata</taxon>
        <taxon>Ditrysia</taxon>
        <taxon>Tineoidea</taxon>
        <taxon>Psychidae</taxon>
        <taxon>Oiketicinae</taxon>
        <taxon>Eumeta</taxon>
    </lineage>
</organism>
<dbReference type="EMBL" id="BGZK01000256">
    <property type="protein sequence ID" value="GBP32246.1"/>
    <property type="molecule type" value="Genomic_DNA"/>
</dbReference>
<dbReference type="Pfam" id="PF07530">
    <property type="entry name" value="PRE_C2HC"/>
    <property type="match status" value="1"/>
</dbReference>
<evidence type="ECO:0000259" key="2">
    <source>
        <dbReference type="Pfam" id="PF07530"/>
    </source>
</evidence>